<comment type="caution">
    <text evidence="2">The sequence shown here is derived from an EMBL/GenBank/DDBJ whole genome shotgun (WGS) entry which is preliminary data.</text>
</comment>
<name>A0ABV6TCB4_9ACTN</name>
<evidence type="ECO:0000256" key="1">
    <source>
        <dbReference type="SAM" id="MobiDB-lite"/>
    </source>
</evidence>
<evidence type="ECO:0000313" key="3">
    <source>
        <dbReference type="Proteomes" id="UP001589887"/>
    </source>
</evidence>
<sequence length="42" mass="4811">MADRPTIAVYGYRTRTERRGGTRRRRAQARPESRELVCSCAG</sequence>
<gene>
    <name evidence="2" type="ORF">ACFH04_06735</name>
</gene>
<feature type="region of interest" description="Disordered" evidence="1">
    <location>
        <begin position="15"/>
        <end position="42"/>
    </location>
</feature>
<proteinExistence type="predicted"/>
<keyword evidence="3" id="KW-1185">Reference proteome</keyword>
<dbReference type="EMBL" id="JBHMQV010000007">
    <property type="protein sequence ID" value="MFC0843429.1"/>
    <property type="molecule type" value="Genomic_DNA"/>
</dbReference>
<reference evidence="2 3" key="1">
    <citation type="submission" date="2024-09" db="EMBL/GenBank/DDBJ databases">
        <authorList>
            <person name="Sun Q."/>
            <person name="Mori K."/>
        </authorList>
    </citation>
    <scope>NUCLEOTIDE SEQUENCE [LARGE SCALE GENOMIC DNA]</scope>
    <source>
        <strain evidence="2 3">JCM 4557</strain>
    </source>
</reference>
<evidence type="ECO:0000313" key="2">
    <source>
        <dbReference type="EMBL" id="MFC0843429.1"/>
    </source>
</evidence>
<dbReference type="Proteomes" id="UP001589887">
    <property type="component" value="Unassembled WGS sequence"/>
</dbReference>
<dbReference type="RefSeq" id="WP_394317206.1">
    <property type="nucleotide sequence ID" value="NZ_JBHMQV010000007.1"/>
</dbReference>
<organism evidence="2 3">
    <name type="scientific">Streptomyces noboritoensis</name>
    <dbReference type="NCBI Taxonomy" id="67337"/>
    <lineage>
        <taxon>Bacteria</taxon>
        <taxon>Bacillati</taxon>
        <taxon>Actinomycetota</taxon>
        <taxon>Actinomycetes</taxon>
        <taxon>Kitasatosporales</taxon>
        <taxon>Streptomycetaceae</taxon>
        <taxon>Streptomyces</taxon>
    </lineage>
</organism>
<accession>A0ABV6TCB4</accession>
<protein>
    <submittedName>
        <fullName evidence="2">Uncharacterized protein</fullName>
    </submittedName>
</protein>